<sequence>MFRNIIKANKICSKFFSTEVQKLSIRMTTPDDKNGIMEVIKKGFHYDENLNKSFNLSYKEMEPIYSLILNNNFTINNSLVAVDEKNQIIGTIILLLKTLNPKYKKFINEDNDEMINELVGENKKIKTIFEIVDNSTKDIWDMLFSKFDSVYKSLILGVLPEYRDQKVGRLLMGAREEMIFKKYPWIHADVGICTTLKSRSILKHYGYHDLGSVSLNEYGINSLEDGTTHVTGIYKIFSTQTNK</sequence>
<keyword evidence="1" id="KW-1185">Reference proteome</keyword>
<dbReference type="AlphaFoldDB" id="A0A0K0EQ28"/>
<dbReference type="WBParaSite" id="TCONS_00000503.p1">
    <property type="protein sequence ID" value="TCONS_00000503.p1"/>
    <property type="gene ID" value="XLOC_000509"/>
</dbReference>
<dbReference type="WBParaSite" id="SSTP_0001155700.1">
    <property type="protein sequence ID" value="SSTP_0001155700.1"/>
    <property type="gene ID" value="SSTP_0001155700"/>
</dbReference>
<dbReference type="GO" id="GO:0008080">
    <property type="term" value="F:N-acetyltransferase activity"/>
    <property type="evidence" value="ECO:0007669"/>
    <property type="project" value="TreeGrafter"/>
</dbReference>
<dbReference type="Gene3D" id="3.40.630.30">
    <property type="match status" value="1"/>
</dbReference>
<dbReference type="SUPFAM" id="SSF55729">
    <property type="entry name" value="Acyl-CoA N-acyltransferases (Nat)"/>
    <property type="match status" value="1"/>
</dbReference>
<evidence type="ECO:0000313" key="1">
    <source>
        <dbReference type="Proteomes" id="UP000035681"/>
    </source>
</evidence>
<evidence type="ECO:0000313" key="2">
    <source>
        <dbReference type="WBParaSite" id="SSTP_0001155700.1"/>
    </source>
</evidence>
<dbReference type="PANTHER" id="PTHR20905">
    <property type="entry name" value="N-ACETYLTRANSFERASE-RELATED"/>
    <property type="match status" value="1"/>
</dbReference>
<accession>A0A0K0EQ28</accession>
<dbReference type="Proteomes" id="UP000035681">
    <property type="component" value="Unplaced"/>
</dbReference>
<evidence type="ECO:0000313" key="3">
    <source>
        <dbReference type="WBParaSite" id="TCONS_00000503.p1"/>
    </source>
</evidence>
<proteinExistence type="predicted"/>
<organism evidence="2">
    <name type="scientific">Strongyloides stercoralis</name>
    <name type="common">Threadworm</name>
    <dbReference type="NCBI Taxonomy" id="6248"/>
    <lineage>
        <taxon>Eukaryota</taxon>
        <taxon>Metazoa</taxon>
        <taxon>Ecdysozoa</taxon>
        <taxon>Nematoda</taxon>
        <taxon>Chromadorea</taxon>
        <taxon>Rhabditida</taxon>
        <taxon>Tylenchina</taxon>
        <taxon>Panagrolaimomorpha</taxon>
        <taxon>Strongyloidoidea</taxon>
        <taxon>Strongyloididae</taxon>
        <taxon>Strongyloides</taxon>
    </lineage>
</organism>
<protein>
    <submittedName>
        <fullName evidence="2 3">N-acetyltransferase domain-containing protein</fullName>
    </submittedName>
</protein>
<reference evidence="2" key="1">
    <citation type="submission" date="2015-08" db="UniProtKB">
        <authorList>
            <consortium name="WormBaseParasite"/>
        </authorList>
    </citation>
    <scope>IDENTIFICATION</scope>
</reference>
<dbReference type="InterPro" id="IPR016181">
    <property type="entry name" value="Acyl_CoA_acyltransferase"/>
</dbReference>
<dbReference type="PANTHER" id="PTHR20905:SF30">
    <property type="entry name" value="N-ACETYLTRANSFERASE DOMAIN-CONTAINING PROTEIN"/>
    <property type="match status" value="1"/>
</dbReference>
<name>A0A0K0EQ28_STRER</name>